<dbReference type="GO" id="GO:0009432">
    <property type="term" value="P:SOS response"/>
    <property type="evidence" value="ECO:0007669"/>
    <property type="project" value="TreeGrafter"/>
</dbReference>
<feature type="domain" description="UmuC" evidence="1">
    <location>
        <begin position="2"/>
        <end position="75"/>
    </location>
</feature>
<dbReference type="GO" id="GO:0006281">
    <property type="term" value="P:DNA repair"/>
    <property type="evidence" value="ECO:0007669"/>
    <property type="project" value="InterPro"/>
</dbReference>
<dbReference type="PANTHER" id="PTHR11076:SF34">
    <property type="entry name" value="PROTEIN UMUC"/>
    <property type="match status" value="1"/>
</dbReference>
<dbReference type="Pfam" id="PF00817">
    <property type="entry name" value="IMS"/>
    <property type="match status" value="1"/>
</dbReference>
<name>A0A1B6NX67_9ZZZZ</name>
<protein>
    <submittedName>
        <fullName evidence="2">Protein UmuC</fullName>
        <ecNumber evidence="2">2.-.-.-</ecNumber>
    </submittedName>
</protein>
<dbReference type="InterPro" id="IPR050116">
    <property type="entry name" value="DNA_polymerase-Y"/>
</dbReference>
<keyword evidence="2" id="KW-0808">Transferase</keyword>
<dbReference type="SUPFAM" id="SSF56672">
    <property type="entry name" value="DNA/RNA polymerases"/>
    <property type="match status" value="1"/>
</dbReference>
<proteinExistence type="predicted"/>
<dbReference type="GO" id="GO:0042276">
    <property type="term" value="P:error-prone translesion synthesis"/>
    <property type="evidence" value="ECO:0007669"/>
    <property type="project" value="TreeGrafter"/>
</dbReference>
<reference evidence="2" key="1">
    <citation type="submission" date="2013-11" db="EMBL/GenBank/DDBJ databases">
        <title>Microbial diversity, functional groups and degradation webs in Northern and Southern Mediterranean and Red Sea marine crude oil polluted sites.</title>
        <authorList>
            <person name="Daffonchio D."/>
            <person name="Mapelli F."/>
            <person name="Ferrer M."/>
            <person name="Richter M."/>
            <person name="Cherif A."/>
            <person name="Malkawi H.I."/>
            <person name="Yakimov M.M."/>
            <person name="Abdel-Fattah Y.R."/>
            <person name="Blaghen M."/>
            <person name="Golyshin P.N."/>
            <person name="Kalogerakis N."/>
            <person name="Boon N."/>
            <person name="Magagnini M."/>
            <person name="Fava F."/>
        </authorList>
    </citation>
    <scope>NUCLEOTIDE SEQUENCE</scope>
</reference>
<dbReference type="PROSITE" id="PS50173">
    <property type="entry name" value="UMUC"/>
    <property type="match status" value="1"/>
</dbReference>
<dbReference type="Gene3D" id="3.40.1170.60">
    <property type="match status" value="1"/>
</dbReference>
<organism evidence="2">
    <name type="scientific">marine sediment metagenome</name>
    <dbReference type="NCBI Taxonomy" id="412755"/>
    <lineage>
        <taxon>unclassified sequences</taxon>
        <taxon>metagenomes</taxon>
        <taxon>ecological metagenomes</taxon>
    </lineage>
</organism>
<sequence>MYALVDCNNFYANCEKLFRPDLRDKPVVVLSNNDGCVVARSSEAKQLGIKMGVPYFKVKEFCAQNDVTVFSSNYT</sequence>
<accession>A0A1B6NX67</accession>
<dbReference type="EC" id="2.-.-.-" evidence="2"/>
<dbReference type="PANTHER" id="PTHR11076">
    <property type="entry name" value="DNA REPAIR POLYMERASE UMUC / TRANSFERASE FAMILY MEMBER"/>
    <property type="match status" value="1"/>
</dbReference>
<comment type="caution">
    <text evidence="2">The sequence shown here is derived from an EMBL/GenBank/DDBJ whole genome shotgun (WGS) entry which is preliminary data.</text>
</comment>
<dbReference type="GO" id="GO:0005829">
    <property type="term" value="C:cytosol"/>
    <property type="evidence" value="ECO:0007669"/>
    <property type="project" value="TreeGrafter"/>
</dbReference>
<gene>
    <name evidence="2" type="ORF">MGSAQ_000463</name>
</gene>
<feature type="non-terminal residue" evidence="2">
    <location>
        <position position="75"/>
    </location>
</feature>
<evidence type="ECO:0000259" key="1">
    <source>
        <dbReference type="PROSITE" id="PS50173"/>
    </source>
</evidence>
<dbReference type="EMBL" id="AYSL01000190">
    <property type="protein sequence ID" value="KTF08036.1"/>
    <property type="molecule type" value="Genomic_DNA"/>
</dbReference>
<dbReference type="AlphaFoldDB" id="A0A1B6NX67"/>
<dbReference type="InterPro" id="IPR001126">
    <property type="entry name" value="UmuC"/>
</dbReference>
<dbReference type="GO" id="GO:0003887">
    <property type="term" value="F:DNA-directed DNA polymerase activity"/>
    <property type="evidence" value="ECO:0007669"/>
    <property type="project" value="TreeGrafter"/>
</dbReference>
<dbReference type="InterPro" id="IPR043502">
    <property type="entry name" value="DNA/RNA_pol_sf"/>
</dbReference>
<evidence type="ECO:0000313" key="2">
    <source>
        <dbReference type="EMBL" id="KTF08036.1"/>
    </source>
</evidence>